<organism evidence="1">
    <name type="scientific">marine sediment metagenome</name>
    <dbReference type="NCBI Taxonomy" id="412755"/>
    <lineage>
        <taxon>unclassified sequences</taxon>
        <taxon>metagenomes</taxon>
        <taxon>ecological metagenomes</taxon>
    </lineage>
</organism>
<comment type="caution">
    <text evidence="1">The sequence shown here is derived from an EMBL/GenBank/DDBJ whole genome shotgun (WGS) entry which is preliminary data.</text>
</comment>
<dbReference type="EMBL" id="BARS01010395">
    <property type="protein sequence ID" value="GAF93097.1"/>
    <property type="molecule type" value="Genomic_DNA"/>
</dbReference>
<feature type="non-terminal residue" evidence="1">
    <location>
        <position position="1"/>
    </location>
</feature>
<dbReference type="AlphaFoldDB" id="X0TY84"/>
<accession>X0TY84</accession>
<sequence>YQSDHRGIIFHDTTYPAFFAGAAGTGHIWHWDEYVDSKNLWGAYRPFADLVAGVKLDQEQFQALDLSSDALWIFALLGKKHLLLWARNRADSWYRVLRDDTEPEVLRSQRVDLTELAVRAGEVTTIWPWGEDTGRASLEAGVLTLPPFRHGLLVKVSR</sequence>
<name>X0TY84_9ZZZZ</name>
<protein>
    <submittedName>
        <fullName evidence="1">Uncharacterized protein</fullName>
    </submittedName>
</protein>
<proteinExistence type="predicted"/>
<reference evidence="1" key="1">
    <citation type="journal article" date="2014" name="Front. Microbiol.">
        <title>High frequency of phylogenetically diverse reductive dehalogenase-homologous genes in deep subseafloor sedimentary metagenomes.</title>
        <authorList>
            <person name="Kawai M."/>
            <person name="Futagami T."/>
            <person name="Toyoda A."/>
            <person name="Takaki Y."/>
            <person name="Nishi S."/>
            <person name="Hori S."/>
            <person name="Arai W."/>
            <person name="Tsubouchi T."/>
            <person name="Morono Y."/>
            <person name="Uchiyama I."/>
            <person name="Ito T."/>
            <person name="Fujiyama A."/>
            <person name="Inagaki F."/>
            <person name="Takami H."/>
        </authorList>
    </citation>
    <scope>NUCLEOTIDE SEQUENCE</scope>
    <source>
        <strain evidence="1">Expedition CK06-06</strain>
    </source>
</reference>
<gene>
    <name evidence="1" type="ORF">S01H1_19281</name>
</gene>
<evidence type="ECO:0000313" key="1">
    <source>
        <dbReference type="EMBL" id="GAF93097.1"/>
    </source>
</evidence>